<reference evidence="3 4" key="1">
    <citation type="journal article" date="2016" name="Environ. Microbiol.">
        <title>New Methyloceanibacter diversity from North Sea sediments includes methanotroph containing solely the soluble methane monooxygenase.</title>
        <authorList>
            <person name="Vekeman B."/>
            <person name="Kerckhof F.M."/>
            <person name="Cremers G."/>
            <person name="de Vos P."/>
            <person name="Vandamme P."/>
            <person name="Boon N."/>
            <person name="Op den Camp H.J."/>
            <person name="Heylen K."/>
        </authorList>
    </citation>
    <scope>NUCLEOTIDE SEQUENCE [LARGE SCALE GENOMIC DNA]</scope>
    <source>
        <strain evidence="3 4">R-67174</strain>
    </source>
</reference>
<protein>
    <recommendedName>
        <fullName evidence="5">ATP synthase subunit beta</fullName>
    </recommendedName>
</protein>
<gene>
    <name evidence="3" type="ORF">AUC68_03505</name>
</gene>
<proteinExistence type="predicted"/>
<dbReference type="EMBL" id="LPWG01000010">
    <property type="protein sequence ID" value="ODS00183.1"/>
    <property type="molecule type" value="Genomic_DNA"/>
</dbReference>
<keyword evidence="2" id="KW-0808">Transferase</keyword>
<evidence type="ECO:0000256" key="1">
    <source>
        <dbReference type="ARBA" id="ARBA00022603"/>
    </source>
</evidence>
<dbReference type="Gene3D" id="3.40.50.12710">
    <property type="match status" value="1"/>
</dbReference>
<dbReference type="PANTHER" id="PTHR12049">
    <property type="entry name" value="PROTEIN ARGININE METHYLTRANSFERASE NDUFAF7, MITOCHONDRIAL"/>
    <property type="match status" value="1"/>
</dbReference>
<dbReference type="Proteomes" id="UP000094501">
    <property type="component" value="Unassembled WGS sequence"/>
</dbReference>
<organism evidence="3 4">
    <name type="scientific">Methyloceanibacter methanicus</name>
    <dbReference type="NCBI Taxonomy" id="1774968"/>
    <lineage>
        <taxon>Bacteria</taxon>
        <taxon>Pseudomonadati</taxon>
        <taxon>Pseudomonadota</taxon>
        <taxon>Alphaproteobacteria</taxon>
        <taxon>Hyphomicrobiales</taxon>
        <taxon>Hyphomicrobiaceae</taxon>
        <taxon>Methyloceanibacter</taxon>
    </lineage>
</organism>
<name>A0A1E3W309_9HYPH</name>
<dbReference type="GO" id="GO:0035243">
    <property type="term" value="F:protein-arginine omega-N symmetric methyltransferase activity"/>
    <property type="evidence" value="ECO:0007669"/>
    <property type="project" value="TreeGrafter"/>
</dbReference>
<dbReference type="OrthoDB" id="9794208at2"/>
<sequence>MAPTHRPTSTESTLLSVRLKAQIARTGPISVEHFMDVCMADATAGYYPSKQPIGAGGDFITAPEVSQVFGELLGLWAYAVWQSMGSPERVVLAELGPGRGTLMADALRGLRRLPGFLESATVALVETSRPLRRAQEEALSDSGAEISWHARIEDLPPGPAIVLANEFIDALPIRQLVWRNGQWRERCVRIGADGGFAFCDGPPLAVESLRRNAELQQLPDGSILEIRPAANAVIAALAARAEDAPLAALLIDYGHEATACGDTLQAVSRHEFADPLEAPGNVDLTAHVDFGALKDAAEANGLLAYGPKTQGALLLELGLEARLERLCANASEDEREALVSGTRRLVDPASMGVIFKALALTSRDLAPPPAFGDST</sequence>
<evidence type="ECO:0000256" key="2">
    <source>
        <dbReference type="ARBA" id="ARBA00022679"/>
    </source>
</evidence>
<dbReference type="PANTHER" id="PTHR12049:SF7">
    <property type="entry name" value="PROTEIN ARGININE METHYLTRANSFERASE NDUFAF7, MITOCHONDRIAL"/>
    <property type="match status" value="1"/>
</dbReference>
<dbReference type="GO" id="GO:0032259">
    <property type="term" value="P:methylation"/>
    <property type="evidence" value="ECO:0007669"/>
    <property type="project" value="UniProtKB-KW"/>
</dbReference>
<dbReference type="RefSeq" id="WP_069436995.1">
    <property type="nucleotide sequence ID" value="NZ_LPWG01000010.1"/>
</dbReference>
<evidence type="ECO:0000313" key="3">
    <source>
        <dbReference type="EMBL" id="ODS00183.1"/>
    </source>
</evidence>
<keyword evidence="1" id="KW-0489">Methyltransferase</keyword>
<dbReference type="AlphaFoldDB" id="A0A1E3W309"/>
<dbReference type="InterPro" id="IPR038375">
    <property type="entry name" value="NDUFAF7_sf"/>
</dbReference>
<dbReference type="InterPro" id="IPR029063">
    <property type="entry name" value="SAM-dependent_MTases_sf"/>
</dbReference>
<keyword evidence="4" id="KW-1185">Reference proteome</keyword>
<dbReference type="STRING" id="1774968.AUC68_03505"/>
<comment type="caution">
    <text evidence="3">The sequence shown here is derived from an EMBL/GenBank/DDBJ whole genome shotgun (WGS) entry which is preliminary data.</text>
</comment>
<dbReference type="SUPFAM" id="SSF53335">
    <property type="entry name" value="S-adenosyl-L-methionine-dependent methyltransferases"/>
    <property type="match status" value="1"/>
</dbReference>
<dbReference type="Pfam" id="PF02636">
    <property type="entry name" value="Methyltransf_28"/>
    <property type="match status" value="1"/>
</dbReference>
<evidence type="ECO:0000313" key="4">
    <source>
        <dbReference type="Proteomes" id="UP000094501"/>
    </source>
</evidence>
<dbReference type="InterPro" id="IPR003788">
    <property type="entry name" value="NDUFAF7"/>
</dbReference>
<evidence type="ECO:0008006" key="5">
    <source>
        <dbReference type="Google" id="ProtNLM"/>
    </source>
</evidence>
<accession>A0A1E3W309</accession>